<dbReference type="InterPro" id="IPR052720">
    <property type="entry name" value="Glycosyl_hydrolase_97"/>
</dbReference>
<feature type="compositionally biased region" description="Basic and acidic residues" evidence="1">
    <location>
        <begin position="580"/>
        <end position="592"/>
    </location>
</feature>
<keyword evidence="6" id="KW-1185">Reference proteome</keyword>
<evidence type="ECO:0000256" key="1">
    <source>
        <dbReference type="SAM" id="MobiDB-lite"/>
    </source>
</evidence>
<keyword evidence="5" id="KW-0378">Hydrolase</keyword>
<dbReference type="Pfam" id="PF10566">
    <property type="entry name" value="Glyco_hydro_97"/>
    <property type="match status" value="1"/>
</dbReference>
<proteinExistence type="predicted"/>
<accession>A0ABW2L7Z7</accession>
<dbReference type="Pfam" id="PF14509">
    <property type="entry name" value="GH97_C"/>
    <property type="match status" value="1"/>
</dbReference>
<dbReference type="SUPFAM" id="SSF51445">
    <property type="entry name" value="(Trans)glycosidases"/>
    <property type="match status" value="1"/>
</dbReference>
<evidence type="ECO:0000259" key="4">
    <source>
        <dbReference type="Pfam" id="PF14509"/>
    </source>
</evidence>
<dbReference type="InterPro" id="IPR014718">
    <property type="entry name" value="GH-type_carb-bd"/>
</dbReference>
<comment type="caution">
    <text evidence="5">The sequence shown here is derived from an EMBL/GenBank/DDBJ whole genome shotgun (WGS) entry which is preliminary data.</text>
</comment>
<dbReference type="EMBL" id="JBHTBS010000005">
    <property type="protein sequence ID" value="MFC7337793.1"/>
    <property type="molecule type" value="Genomic_DNA"/>
</dbReference>
<dbReference type="InterPro" id="IPR013785">
    <property type="entry name" value="Aldolase_TIM"/>
</dbReference>
<dbReference type="Pfam" id="PF14508">
    <property type="entry name" value="GH97_N"/>
    <property type="match status" value="1"/>
</dbReference>
<feature type="domain" description="Glycosyl-hydrolase 97 catalytic" evidence="2">
    <location>
        <begin position="291"/>
        <end position="443"/>
    </location>
</feature>
<feature type="region of interest" description="Disordered" evidence="1">
    <location>
        <begin position="580"/>
        <end position="601"/>
    </location>
</feature>
<dbReference type="InterPro" id="IPR017853">
    <property type="entry name" value="GH"/>
</dbReference>
<dbReference type="Gene3D" id="3.20.20.70">
    <property type="entry name" value="Aldolase class I"/>
    <property type="match status" value="1"/>
</dbReference>
<feature type="domain" description="Glycosyl-hydrolase 97 C-terminal oligomerisation" evidence="4">
    <location>
        <begin position="524"/>
        <end position="620"/>
    </location>
</feature>
<evidence type="ECO:0000313" key="5">
    <source>
        <dbReference type="EMBL" id="MFC7337793.1"/>
    </source>
</evidence>
<evidence type="ECO:0000313" key="6">
    <source>
        <dbReference type="Proteomes" id="UP001596472"/>
    </source>
</evidence>
<evidence type="ECO:0000259" key="3">
    <source>
        <dbReference type="Pfam" id="PF14508"/>
    </source>
</evidence>
<dbReference type="InterPro" id="IPR029483">
    <property type="entry name" value="GH97_C"/>
</dbReference>
<dbReference type="GO" id="GO:0016787">
    <property type="term" value="F:hydrolase activity"/>
    <property type="evidence" value="ECO:0007669"/>
    <property type="project" value="UniProtKB-KW"/>
</dbReference>
<dbReference type="PANTHER" id="PTHR35803">
    <property type="entry name" value="GLUCAN 1,4-ALPHA-GLUCOSIDASE SUSB-RELATED"/>
    <property type="match status" value="1"/>
</dbReference>
<sequence length="624" mass="69449">MHSISLKPFMTPVHKLLVFSISTSSIGLLQADEASAAPSTLSSPNGKIAASFSLSDQGAPRYSVSYDGKPLILDSALGLELKGDADLSNSFAIANTSTSSHNETWKPFVGERSEIQDHYNQLVIDLSQGDKSALQITFRAYDEGVAFCYTLPEQAGSFTITKELSQFRFAGDHFCWDTKDPQAVYRRVPISKAGDNIERPLVVEASPFVALGEARLVDYARLRFDTTGDNTFGIRLGSEVVAKGPYSTPWRYAMIGETPGELLEHNDLLVNLNDPCAIEDTSWIRPGKVIRTELNTETAKKTVDWAKKMGAAHILIDAGWYGPENDSKSDATTVTIDPARYSGELDMQAVIDYGKEHGIGTILYVNRRALEQQLDELLPLFQKWGVAGIKFGFVQIGTQEWTKWVHDSVKKCADYKMIVDIHDDYRPTGWSRTYPNLLTQEGIHGNEEMPTPKDNVLLPFTRFLCGAADYTVCYYSPRIHSTRAHQLAASIVYYSPIQLIFWYDKPSQFKNEPELDVFKQVPTTWDDTKVLHGEMEKFVSIARRSGDKWFVGTMNAGEPRKLEIKLDFLKPGVKYSANIKSDEFPDGSDSKKVSNTTQEVTSESTITADMAHNGGQAIILTPAE</sequence>
<name>A0ABW2L7Z7_9BACT</name>
<feature type="domain" description="Glycosyl-hydrolase 97 N-terminal" evidence="3">
    <location>
        <begin position="41"/>
        <end position="275"/>
    </location>
</feature>
<dbReference type="RefSeq" id="WP_379712428.1">
    <property type="nucleotide sequence ID" value="NZ_JBHTBS010000005.1"/>
</dbReference>
<gene>
    <name evidence="5" type="ORF">ACFQY0_11435</name>
</gene>
<reference evidence="6" key="1">
    <citation type="journal article" date="2019" name="Int. J. Syst. Evol. Microbiol.">
        <title>The Global Catalogue of Microorganisms (GCM) 10K type strain sequencing project: providing services to taxonomists for standard genome sequencing and annotation.</title>
        <authorList>
            <consortium name="The Broad Institute Genomics Platform"/>
            <consortium name="The Broad Institute Genome Sequencing Center for Infectious Disease"/>
            <person name="Wu L."/>
            <person name="Ma J."/>
        </authorList>
    </citation>
    <scope>NUCLEOTIDE SEQUENCE [LARGE SCALE GENOMIC DNA]</scope>
    <source>
        <strain evidence="6">CGMCC 4.1467</strain>
    </source>
</reference>
<dbReference type="Gene3D" id="2.70.98.10">
    <property type="match status" value="1"/>
</dbReference>
<dbReference type="Proteomes" id="UP001596472">
    <property type="component" value="Unassembled WGS sequence"/>
</dbReference>
<evidence type="ECO:0000259" key="2">
    <source>
        <dbReference type="Pfam" id="PF10566"/>
    </source>
</evidence>
<dbReference type="InterPro" id="IPR029486">
    <property type="entry name" value="GH97_N"/>
</dbReference>
<dbReference type="PANTHER" id="PTHR35803:SF3">
    <property type="entry name" value="ALPHA-GLUCOSIDASE"/>
    <property type="match status" value="1"/>
</dbReference>
<organism evidence="5 6">
    <name type="scientific">Haloferula chungangensis</name>
    <dbReference type="NCBI Taxonomy" id="1048331"/>
    <lineage>
        <taxon>Bacteria</taxon>
        <taxon>Pseudomonadati</taxon>
        <taxon>Verrucomicrobiota</taxon>
        <taxon>Verrucomicrobiia</taxon>
        <taxon>Verrucomicrobiales</taxon>
        <taxon>Verrucomicrobiaceae</taxon>
        <taxon>Haloferula</taxon>
    </lineage>
</organism>
<dbReference type="InterPro" id="IPR019563">
    <property type="entry name" value="GH97_catalytic"/>
</dbReference>
<protein>
    <submittedName>
        <fullName evidence="5">Glycoside hydrolase family 97 N-terminal domain-containing protein</fullName>
    </submittedName>
</protein>